<dbReference type="PANTHER" id="PTHR11315">
    <property type="entry name" value="PROTEASE FAMILY C26 GAMMA-GLUTAMYL HYDROLASE"/>
    <property type="match status" value="1"/>
</dbReference>
<dbReference type="Gene3D" id="3.40.50.880">
    <property type="match status" value="1"/>
</dbReference>
<sequence length="321" mass="35800">MRWWSLCLCALSAVSVVARSTALTHFGPIIGIVAQPVAKHGEYISASYVKWIEMAGGRVVPLPFNASIEHLEEILPQLNGVLFPGGEADPSVGARFIYDYVVRANDAGDFFPLWGTCLGFEWLVQITAQNMSALQPNFDSENISLPLQLTEAAATSRILAGASGSGVLSALESLPITMNSHHLGVEPEHFASFERLTSFFRVLATNVDRVGRPFVSMIEAVKYPIYGVQFHPEKNVFEHGIDEDGTPWEVVDHSYESILMGQHFANFFVNEARRSQHRFKDSRKQTAALIYNYQTSTALGPEMVEAYIFKHDHGIHYWRLP</sequence>
<evidence type="ECO:0000313" key="10">
    <source>
        <dbReference type="EMBL" id="KAJ0408622.1"/>
    </source>
</evidence>
<dbReference type="PANTHER" id="PTHR11315:SF0">
    <property type="entry name" value="FOLATE GAMMA-GLUTAMYL HYDROLASE"/>
    <property type="match status" value="1"/>
</dbReference>
<comment type="catalytic activity">
    <reaction evidence="8">
        <text>(6S)-5,6,7,8-tetrahydrofolyl-(gamma-L-Glu)(n) + (n-1) H2O = (6S)-5,6,7,8-tetrahydrofolate + (n-1) L-glutamate</text>
        <dbReference type="Rhea" id="RHEA:56784"/>
        <dbReference type="Rhea" id="RHEA-COMP:14738"/>
        <dbReference type="ChEBI" id="CHEBI:15377"/>
        <dbReference type="ChEBI" id="CHEBI:29985"/>
        <dbReference type="ChEBI" id="CHEBI:57453"/>
        <dbReference type="ChEBI" id="CHEBI:141005"/>
        <dbReference type="EC" id="3.4.19.9"/>
    </reaction>
</comment>
<gene>
    <name evidence="10" type="ORF">P43SY_008969</name>
</gene>
<feature type="active site" description="Proton donor" evidence="7">
    <location>
        <position position="231"/>
    </location>
</feature>
<proteinExistence type="inferred from homology"/>
<keyword evidence="4" id="KW-0964">Secreted</keyword>
<dbReference type="Proteomes" id="UP001209570">
    <property type="component" value="Unassembled WGS sequence"/>
</dbReference>
<evidence type="ECO:0000256" key="3">
    <source>
        <dbReference type="ARBA" id="ARBA00012886"/>
    </source>
</evidence>
<keyword evidence="11" id="KW-1185">Reference proteome</keyword>
<evidence type="ECO:0000256" key="8">
    <source>
        <dbReference type="PROSITE-ProRule" id="PRU00607"/>
    </source>
</evidence>
<comment type="caution">
    <text evidence="10">The sequence shown here is derived from an EMBL/GenBank/DDBJ whole genome shotgun (WGS) entry which is preliminary data.</text>
</comment>
<dbReference type="GO" id="GO:0034722">
    <property type="term" value="F:gamma-glutamyl-peptidase activity"/>
    <property type="evidence" value="ECO:0007669"/>
    <property type="project" value="UniProtKB-UniRule"/>
</dbReference>
<dbReference type="EC" id="3.4.19.9" evidence="3 8"/>
<dbReference type="GO" id="GO:0046900">
    <property type="term" value="P:tetrahydrofolylpolyglutamate metabolic process"/>
    <property type="evidence" value="ECO:0007669"/>
    <property type="project" value="TreeGrafter"/>
</dbReference>
<dbReference type="Pfam" id="PF07722">
    <property type="entry name" value="Peptidase_C26"/>
    <property type="match status" value="1"/>
</dbReference>
<evidence type="ECO:0000256" key="6">
    <source>
        <dbReference type="ARBA" id="ARBA00022801"/>
    </source>
</evidence>
<name>A0AAD5QEF6_PYTIN</name>
<dbReference type="InterPro" id="IPR011697">
    <property type="entry name" value="Peptidase_C26"/>
</dbReference>
<evidence type="ECO:0000256" key="4">
    <source>
        <dbReference type="ARBA" id="ARBA00022525"/>
    </source>
</evidence>
<keyword evidence="6 8" id="KW-0378">Hydrolase</keyword>
<evidence type="ECO:0000256" key="1">
    <source>
        <dbReference type="ARBA" id="ARBA00004239"/>
    </source>
</evidence>
<protein>
    <recommendedName>
        <fullName evidence="3 8">folate gamma-glutamyl hydrolase</fullName>
        <ecNumber evidence="3 8">3.4.19.9</ecNumber>
    </recommendedName>
</protein>
<dbReference type="SUPFAM" id="SSF52317">
    <property type="entry name" value="Class I glutamine amidotransferase-like"/>
    <property type="match status" value="1"/>
</dbReference>
<evidence type="ECO:0000256" key="2">
    <source>
        <dbReference type="ARBA" id="ARBA00011083"/>
    </source>
</evidence>
<comment type="similarity">
    <text evidence="2">Belongs to the peptidase C26 family.</text>
</comment>
<dbReference type="AlphaFoldDB" id="A0AAD5QEF6"/>
<dbReference type="InterPro" id="IPR015527">
    <property type="entry name" value="Pept_C26_g-glut_hydrolase"/>
</dbReference>
<accession>A0AAD5QEF6</accession>
<dbReference type="InterPro" id="IPR029062">
    <property type="entry name" value="Class_I_gatase-like"/>
</dbReference>
<keyword evidence="5 9" id="KW-0732">Signal</keyword>
<evidence type="ECO:0000256" key="7">
    <source>
        <dbReference type="PIRSR" id="PIRSR615527-1"/>
    </source>
</evidence>
<dbReference type="GO" id="GO:0005576">
    <property type="term" value="C:extracellular region"/>
    <property type="evidence" value="ECO:0007669"/>
    <property type="project" value="UniProtKB-SubCell"/>
</dbReference>
<feature type="active site" evidence="8">
    <location>
        <position position="231"/>
    </location>
</feature>
<feature type="active site" description="Nucleophile" evidence="7 8">
    <location>
        <position position="117"/>
    </location>
</feature>
<dbReference type="PROSITE" id="PS51273">
    <property type="entry name" value="GATASE_TYPE_1"/>
    <property type="match status" value="1"/>
</dbReference>
<feature type="chain" id="PRO_5041897208" description="folate gamma-glutamyl hydrolase" evidence="9">
    <location>
        <begin position="23"/>
        <end position="321"/>
    </location>
</feature>
<dbReference type="EMBL" id="JAKCXM010000010">
    <property type="protein sequence ID" value="KAJ0408622.1"/>
    <property type="molecule type" value="Genomic_DNA"/>
</dbReference>
<evidence type="ECO:0000313" key="11">
    <source>
        <dbReference type="Proteomes" id="UP001209570"/>
    </source>
</evidence>
<evidence type="ECO:0000256" key="9">
    <source>
        <dbReference type="SAM" id="SignalP"/>
    </source>
</evidence>
<comment type="subcellular location">
    <subcellularLocation>
        <location evidence="1">Secreted</location>
        <location evidence="1">Extracellular space</location>
    </subcellularLocation>
</comment>
<evidence type="ECO:0000256" key="5">
    <source>
        <dbReference type="ARBA" id="ARBA00022729"/>
    </source>
</evidence>
<dbReference type="GO" id="GO:0005773">
    <property type="term" value="C:vacuole"/>
    <property type="evidence" value="ECO:0007669"/>
    <property type="project" value="TreeGrafter"/>
</dbReference>
<reference evidence="10" key="1">
    <citation type="submission" date="2021-12" db="EMBL/GenBank/DDBJ databases">
        <title>Prjna785345.</title>
        <authorList>
            <person name="Rujirawat T."/>
            <person name="Krajaejun T."/>
        </authorList>
    </citation>
    <scope>NUCLEOTIDE SEQUENCE</scope>
    <source>
        <strain evidence="10">Pi057C3</strain>
    </source>
</reference>
<feature type="signal peptide" evidence="9">
    <location>
        <begin position="1"/>
        <end position="22"/>
    </location>
</feature>
<organism evidence="10 11">
    <name type="scientific">Pythium insidiosum</name>
    <name type="common">Pythiosis disease agent</name>
    <dbReference type="NCBI Taxonomy" id="114742"/>
    <lineage>
        <taxon>Eukaryota</taxon>
        <taxon>Sar</taxon>
        <taxon>Stramenopiles</taxon>
        <taxon>Oomycota</taxon>
        <taxon>Peronosporomycetes</taxon>
        <taxon>Pythiales</taxon>
        <taxon>Pythiaceae</taxon>
        <taxon>Pythium</taxon>
    </lineage>
</organism>
<dbReference type="PROSITE" id="PS51275">
    <property type="entry name" value="PEPTIDASE_C26_GGH"/>
    <property type="match status" value="1"/>
</dbReference>
<dbReference type="FunFam" id="3.40.50.880:FF:000054">
    <property type="entry name" value="Folate gamma-glutamyl hydrolase"/>
    <property type="match status" value="1"/>
</dbReference>